<organism evidence="1 2">
    <name type="scientific">Vaccinium darrowii</name>
    <dbReference type="NCBI Taxonomy" id="229202"/>
    <lineage>
        <taxon>Eukaryota</taxon>
        <taxon>Viridiplantae</taxon>
        <taxon>Streptophyta</taxon>
        <taxon>Embryophyta</taxon>
        <taxon>Tracheophyta</taxon>
        <taxon>Spermatophyta</taxon>
        <taxon>Magnoliopsida</taxon>
        <taxon>eudicotyledons</taxon>
        <taxon>Gunneridae</taxon>
        <taxon>Pentapetalae</taxon>
        <taxon>asterids</taxon>
        <taxon>Ericales</taxon>
        <taxon>Ericaceae</taxon>
        <taxon>Vaccinioideae</taxon>
        <taxon>Vaccinieae</taxon>
        <taxon>Vaccinium</taxon>
    </lineage>
</organism>
<reference evidence="1 2" key="1">
    <citation type="journal article" date="2021" name="Hortic Res">
        <title>High-quality reference genome and annotation aids understanding of berry development for evergreen blueberry (Vaccinium darrowii).</title>
        <authorList>
            <person name="Yu J."/>
            <person name="Hulse-Kemp A.M."/>
            <person name="Babiker E."/>
            <person name="Staton M."/>
        </authorList>
    </citation>
    <scope>NUCLEOTIDE SEQUENCE [LARGE SCALE GENOMIC DNA]</scope>
    <source>
        <strain evidence="2">cv. NJ 8807/NJ 8810</strain>
        <tissue evidence="1">Young leaf</tissue>
    </source>
</reference>
<proteinExistence type="predicted"/>
<name>A0ACB7YJ39_9ERIC</name>
<keyword evidence="2" id="KW-1185">Reference proteome</keyword>
<sequence>MDYGRLGKTEPKNASKAEPIPIENDDATSLTAATTWKRRYRIKLLLVFSVAFLVASAVSVAVIFAIRAKASGGLHGGRKPTVAIARACSRTLYQDLCINSLLDFPGANSATERDLVHISVNVTLRRVGRALYTSSDISNLDMDGHVRSAYDDCLELLGGSVDHLDRSLAAVADGNASPTGSAQDVVTWLSAAMTNQDTCAEGLDEVSGSVKEQMEERLKDLSELVSNSLAIYSAAATGDEEFVGIPIQNRRRLMSSLEEGHRFPTWLSKRERALLQMPAAEAQADIVVAKDGSGTYTSIKEAIKKAPERSDRRIVIYVKAGKYEEDDLKVGKKKTNLMFIGDGKGKTVITGGKSVADKITTFRTASFAATGTGFIARDMTFENYAGPSKHQAVALRIGADHSVVYRCEILGYQDTLYVHSQRQFYRECDIYGTVDFIFGNAAVVLQNCNIYSRKPMASQKNTITAQNRKDPNQNTGISIHACKIQATSELEASKGASQTYLGRPWKKYSRTVYLLSSIGDHVDPRGWLEWNGNFALDTLYYGEYMNDGPGAGVSQRVKWPGYHVITSASEASKFTVAQFIYGTSWLPSTGVAFVAGLSN</sequence>
<dbReference type="Proteomes" id="UP000828048">
    <property type="component" value="Chromosome 11"/>
</dbReference>
<comment type="caution">
    <text evidence="1">The sequence shown here is derived from an EMBL/GenBank/DDBJ whole genome shotgun (WGS) entry which is preliminary data.</text>
</comment>
<evidence type="ECO:0000313" key="2">
    <source>
        <dbReference type="Proteomes" id="UP000828048"/>
    </source>
</evidence>
<evidence type="ECO:0000313" key="1">
    <source>
        <dbReference type="EMBL" id="KAH7853505.1"/>
    </source>
</evidence>
<accession>A0ACB7YJ39</accession>
<dbReference type="EMBL" id="CM037161">
    <property type="protein sequence ID" value="KAH7853505.1"/>
    <property type="molecule type" value="Genomic_DNA"/>
</dbReference>
<gene>
    <name evidence="1" type="ORF">Vadar_003296</name>
</gene>
<protein>
    <submittedName>
        <fullName evidence="1">Uncharacterized protein</fullName>
    </submittedName>
</protein>